<dbReference type="InterPro" id="IPR012670">
    <property type="entry name" value="T3SS_YscI/HrpB"/>
</dbReference>
<dbReference type="OrthoDB" id="6969319at2"/>
<dbReference type="GO" id="GO:0030254">
    <property type="term" value="P:protein secretion by the type III secretion system"/>
    <property type="evidence" value="ECO:0007669"/>
    <property type="project" value="InterPro"/>
</dbReference>
<dbReference type="AlphaFoldDB" id="A0A1G7BNL8"/>
<dbReference type="RefSeq" id="WP_074677356.1">
    <property type="nucleotide sequence ID" value="NZ_CBCSET010000003.1"/>
</dbReference>
<reference evidence="2 3" key="1">
    <citation type="submission" date="2016-10" db="EMBL/GenBank/DDBJ databases">
        <authorList>
            <person name="de Groot N.N."/>
        </authorList>
    </citation>
    <scope>NUCLEOTIDE SEQUENCE [LARGE SCALE GENOMIC DNA]</scope>
    <source>
        <strain evidence="2 3">JCM 10630</strain>
    </source>
</reference>
<reference evidence="1 4" key="2">
    <citation type="submission" date="2023-11" db="EMBL/GenBank/DDBJ databases">
        <title>MicrobeMod: A computational toolkit for identifying prokaryotic methylation and restriction-modification with nanopore sequencing.</title>
        <authorList>
            <person name="Crits-Christoph A."/>
            <person name="Kang S.C."/>
            <person name="Lee H."/>
            <person name="Ostrov N."/>
        </authorList>
    </citation>
    <scope>NUCLEOTIDE SEQUENCE [LARGE SCALE GENOMIC DNA]</scope>
    <source>
        <strain evidence="1 4">ATCC BAA-571</strain>
    </source>
</reference>
<gene>
    <name evidence="1" type="primary">sctI</name>
    <name evidence="2" type="ORF">SAMN05216575_102291</name>
    <name evidence="1" type="ORF">SIM71_13610</name>
</gene>
<dbReference type="Pfam" id="PF17001">
    <property type="entry name" value="T3SS_basalb_I"/>
    <property type="match status" value="1"/>
</dbReference>
<evidence type="ECO:0000313" key="2">
    <source>
        <dbReference type="EMBL" id="SDE28543.1"/>
    </source>
</evidence>
<sequence length="122" mass="13143">MSISKIDGLTSPDLKLDQGLVSEPSQADVELFSSLMRDNGNTAEQPSHLAAVIADTVNARMTSVDDLSRQAMRHMKEAVTGNDVSAITDMSRALSQYSLQMAVTTKVVSKTGQALEKLTNMQ</sequence>
<proteinExistence type="predicted"/>
<organism evidence="2 3">
    <name type="scientific">Ectopseudomonas alcaliphila</name>
    <dbReference type="NCBI Taxonomy" id="101564"/>
    <lineage>
        <taxon>Bacteria</taxon>
        <taxon>Pseudomonadati</taxon>
        <taxon>Pseudomonadota</taxon>
        <taxon>Gammaproteobacteria</taxon>
        <taxon>Pseudomonadales</taxon>
        <taxon>Pseudomonadaceae</taxon>
        <taxon>Ectopseudomonas</taxon>
    </lineage>
</organism>
<dbReference type="EMBL" id="FNAE01000002">
    <property type="protein sequence ID" value="SDE28543.1"/>
    <property type="molecule type" value="Genomic_DNA"/>
</dbReference>
<dbReference type="Proteomes" id="UP001278050">
    <property type="component" value="Unassembled WGS sequence"/>
</dbReference>
<dbReference type="Proteomes" id="UP000182413">
    <property type="component" value="Unassembled WGS sequence"/>
</dbReference>
<protein>
    <submittedName>
        <fullName evidence="1">Type III secretion system inner rod subunit SctI</fullName>
    </submittedName>
    <submittedName>
        <fullName evidence="2">Type III secretion system major needle protein, YscF/MxiH/PrgI family</fullName>
    </submittedName>
</protein>
<evidence type="ECO:0000313" key="4">
    <source>
        <dbReference type="Proteomes" id="UP001278050"/>
    </source>
</evidence>
<dbReference type="EMBL" id="JAWXXP010000001">
    <property type="protein sequence ID" value="MDX5993101.1"/>
    <property type="molecule type" value="Genomic_DNA"/>
</dbReference>
<evidence type="ECO:0000313" key="1">
    <source>
        <dbReference type="EMBL" id="MDX5993101.1"/>
    </source>
</evidence>
<dbReference type="NCBIfam" id="TIGR02497">
    <property type="entry name" value="yscI_hrpB_dom"/>
    <property type="match status" value="1"/>
</dbReference>
<evidence type="ECO:0000313" key="3">
    <source>
        <dbReference type="Proteomes" id="UP000182413"/>
    </source>
</evidence>
<keyword evidence="4" id="KW-1185">Reference proteome</keyword>
<name>A0A1G7BNL8_9GAMM</name>
<accession>A0A1G7BNL8</accession>